<reference evidence="2" key="1">
    <citation type="journal article" date="2021" name="PeerJ">
        <title>Extensive microbial diversity within the chicken gut microbiome revealed by metagenomics and culture.</title>
        <authorList>
            <person name="Gilroy R."/>
            <person name="Ravi A."/>
            <person name="Getino M."/>
            <person name="Pursley I."/>
            <person name="Horton D.L."/>
            <person name="Alikhan N.F."/>
            <person name="Baker D."/>
            <person name="Gharbi K."/>
            <person name="Hall N."/>
            <person name="Watson M."/>
            <person name="Adriaenssens E.M."/>
            <person name="Foster-Nyarko E."/>
            <person name="Jarju S."/>
            <person name="Secka A."/>
            <person name="Antonio M."/>
            <person name="Oren A."/>
            <person name="Chaudhuri R.R."/>
            <person name="La Ragione R."/>
            <person name="Hildebrand F."/>
            <person name="Pallen M.J."/>
        </authorList>
    </citation>
    <scope>NUCLEOTIDE SEQUENCE</scope>
    <source>
        <strain evidence="2">CHK193-4272</strain>
    </source>
</reference>
<reference evidence="2" key="2">
    <citation type="submission" date="2021-04" db="EMBL/GenBank/DDBJ databases">
        <authorList>
            <person name="Gilroy R."/>
        </authorList>
    </citation>
    <scope>NUCLEOTIDE SEQUENCE</scope>
    <source>
        <strain evidence="2">CHK193-4272</strain>
    </source>
</reference>
<proteinExistence type="predicted"/>
<comment type="caution">
    <text evidence="2">The sequence shown here is derived from an EMBL/GenBank/DDBJ whole genome shotgun (WGS) entry which is preliminary data.</text>
</comment>
<dbReference type="EMBL" id="DXIE01000033">
    <property type="protein sequence ID" value="HIV62321.1"/>
    <property type="molecule type" value="Genomic_DNA"/>
</dbReference>
<dbReference type="Pfam" id="PF26226">
    <property type="entry name" value="DUF8052"/>
    <property type="match status" value="1"/>
</dbReference>
<organism evidence="2 3">
    <name type="scientific">Candidatus Butyricicoccus avistercoris</name>
    <dbReference type="NCBI Taxonomy" id="2838518"/>
    <lineage>
        <taxon>Bacteria</taxon>
        <taxon>Bacillati</taxon>
        <taxon>Bacillota</taxon>
        <taxon>Clostridia</taxon>
        <taxon>Eubacteriales</taxon>
        <taxon>Butyricicoccaceae</taxon>
        <taxon>Butyricicoccus</taxon>
    </lineage>
</organism>
<dbReference type="AlphaFoldDB" id="A0A9D1PJM0"/>
<protein>
    <recommendedName>
        <fullName evidence="1">DUF8052 domain-containing protein</fullName>
    </recommendedName>
</protein>
<sequence>MISDFPNRFIDIVNQIEKNIPNEFEKKRMVNYDGNIAALSASFTINNEKKWLGIMPTGRSTHCHELRLIYACPTLNTNELEKWWNFICKQQEKLIPVDENHEFSLVSLILVCSDVTDDTIKNIKKLENYIKYNKSGENGWSNARMIAIDLEKQKIYTSKNGDVLLNTLKNIKL</sequence>
<evidence type="ECO:0000259" key="1">
    <source>
        <dbReference type="Pfam" id="PF26226"/>
    </source>
</evidence>
<accession>A0A9D1PJM0</accession>
<dbReference type="InterPro" id="IPR058365">
    <property type="entry name" value="DUF8052"/>
</dbReference>
<gene>
    <name evidence="2" type="ORF">H9746_05730</name>
</gene>
<evidence type="ECO:0000313" key="3">
    <source>
        <dbReference type="Proteomes" id="UP000886808"/>
    </source>
</evidence>
<name>A0A9D1PJM0_9FIRM</name>
<feature type="domain" description="DUF8052" evidence="1">
    <location>
        <begin position="12"/>
        <end position="164"/>
    </location>
</feature>
<evidence type="ECO:0000313" key="2">
    <source>
        <dbReference type="EMBL" id="HIV62321.1"/>
    </source>
</evidence>
<dbReference type="Proteomes" id="UP000886808">
    <property type="component" value="Unassembled WGS sequence"/>
</dbReference>